<dbReference type="Pfam" id="PF11987">
    <property type="entry name" value="IF-2"/>
    <property type="match status" value="1"/>
</dbReference>
<evidence type="ECO:0000256" key="5">
    <source>
        <dbReference type="ARBA" id="ARBA00023134"/>
    </source>
</evidence>
<dbReference type="GO" id="GO:0005737">
    <property type="term" value="C:cytoplasm"/>
    <property type="evidence" value="ECO:0007669"/>
    <property type="project" value="TreeGrafter"/>
</dbReference>
<keyword evidence="4" id="KW-0648">Protein biosynthesis</keyword>
<comment type="similarity">
    <text evidence="1">Belongs to the TRAFAC class translation factor GTPase superfamily. Classic translation factor GTPase family. IF-2 subfamily.</text>
</comment>
<dbReference type="Gene3D" id="3.40.50.300">
    <property type="entry name" value="P-loop containing nucleotide triphosphate hydrolases"/>
    <property type="match status" value="1"/>
</dbReference>
<gene>
    <name evidence="7" type="ORF">A2801_01985</name>
</gene>
<proteinExistence type="inferred from homology"/>
<dbReference type="Gene3D" id="2.40.30.10">
    <property type="entry name" value="Translation factors"/>
    <property type="match status" value="2"/>
</dbReference>
<dbReference type="Gene3D" id="3.40.50.10050">
    <property type="entry name" value="Translation initiation factor IF- 2, domain 3"/>
    <property type="match status" value="1"/>
</dbReference>
<dbReference type="EMBL" id="MGGM01000015">
    <property type="protein sequence ID" value="OGM29273.1"/>
    <property type="molecule type" value="Genomic_DNA"/>
</dbReference>
<dbReference type="SUPFAM" id="SSF50447">
    <property type="entry name" value="Translation proteins"/>
    <property type="match status" value="2"/>
</dbReference>
<accession>A0A1F7YPR1</accession>
<evidence type="ECO:0000256" key="4">
    <source>
        <dbReference type="ARBA" id="ARBA00022917"/>
    </source>
</evidence>
<name>A0A1F7YPR1_9BACT</name>
<dbReference type="Proteomes" id="UP000177263">
    <property type="component" value="Unassembled WGS sequence"/>
</dbReference>
<evidence type="ECO:0000256" key="3">
    <source>
        <dbReference type="ARBA" id="ARBA00022741"/>
    </source>
</evidence>
<dbReference type="CDD" id="cd01887">
    <property type="entry name" value="IF2_eIF5B"/>
    <property type="match status" value="1"/>
</dbReference>
<dbReference type="SUPFAM" id="SSF52156">
    <property type="entry name" value="Initiation factor IF2/eIF5b, domain 3"/>
    <property type="match status" value="1"/>
</dbReference>
<dbReference type="InterPro" id="IPR000795">
    <property type="entry name" value="T_Tr_GTP-bd_dom"/>
</dbReference>
<dbReference type="PROSITE" id="PS51722">
    <property type="entry name" value="G_TR_2"/>
    <property type="match status" value="1"/>
</dbReference>
<evidence type="ECO:0000313" key="7">
    <source>
        <dbReference type="EMBL" id="OGM29273.1"/>
    </source>
</evidence>
<dbReference type="PANTHER" id="PTHR43381:SF5">
    <property type="entry name" value="TR-TYPE G DOMAIN-CONTAINING PROTEIN"/>
    <property type="match status" value="1"/>
</dbReference>
<protein>
    <recommendedName>
        <fullName evidence="6">Tr-type G domain-containing protein</fullName>
    </recommendedName>
</protein>
<organism evidence="7 8">
    <name type="scientific">Candidatus Woesebacteria bacterium RIFCSPHIGHO2_01_FULL_41_10</name>
    <dbReference type="NCBI Taxonomy" id="1802500"/>
    <lineage>
        <taxon>Bacteria</taxon>
        <taxon>Candidatus Woeseibacteriota</taxon>
    </lineage>
</organism>
<dbReference type="Pfam" id="PF00009">
    <property type="entry name" value="GTP_EFTU"/>
    <property type="match status" value="1"/>
</dbReference>
<dbReference type="InterPro" id="IPR015760">
    <property type="entry name" value="TIF_IF2"/>
</dbReference>
<evidence type="ECO:0000259" key="6">
    <source>
        <dbReference type="PROSITE" id="PS51722"/>
    </source>
</evidence>
<dbReference type="PANTHER" id="PTHR43381">
    <property type="entry name" value="TRANSLATION INITIATION FACTOR IF-2-RELATED"/>
    <property type="match status" value="1"/>
</dbReference>
<evidence type="ECO:0000256" key="1">
    <source>
        <dbReference type="ARBA" id="ARBA00007733"/>
    </source>
</evidence>
<keyword evidence="2" id="KW-0396">Initiation factor</keyword>
<dbReference type="InterPro" id="IPR005225">
    <property type="entry name" value="Small_GTP-bd"/>
</dbReference>
<dbReference type="InterPro" id="IPR036925">
    <property type="entry name" value="TIF_IF2_dom3_sf"/>
</dbReference>
<keyword evidence="3" id="KW-0547">Nucleotide-binding</keyword>
<dbReference type="FunFam" id="3.40.50.300:FF:000019">
    <property type="entry name" value="Translation initiation factor IF-2"/>
    <property type="match status" value="1"/>
</dbReference>
<dbReference type="InterPro" id="IPR053905">
    <property type="entry name" value="EF-G-like_DII"/>
</dbReference>
<dbReference type="AlphaFoldDB" id="A0A1F7YPR1"/>
<reference evidence="7 8" key="1">
    <citation type="journal article" date="2016" name="Nat. Commun.">
        <title>Thousands of microbial genomes shed light on interconnected biogeochemical processes in an aquifer system.</title>
        <authorList>
            <person name="Anantharaman K."/>
            <person name="Brown C.T."/>
            <person name="Hug L.A."/>
            <person name="Sharon I."/>
            <person name="Castelle C.J."/>
            <person name="Probst A.J."/>
            <person name="Thomas B.C."/>
            <person name="Singh A."/>
            <person name="Wilkins M.J."/>
            <person name="Karaoz U."/>
            <person name="Brodie E.L."/>
            <person name="Williams K.H."/>
            <person name="Hubbard S.S."/>
            <person name="Banfield J.F."/>
        </authorList>
    </citation>
    <scope>NUCLEOTIDE SEQUENCE [LARGE SCALE GENOMIC DNA]</scope>
</reference>
<dbReference type="STRING" id="1802500.A2801_01985"/>
<sequence length="461" mass="49029">MKQTRPPIVSMLGHVDHGKTSLLDKIRKTNVAGKEAGGITQGIGASQLTTSEGKKITFIDTPGHEAFSQMRVRGAKIADIAILVVAADDGPMPQTKEAIKYIKEAGSSMIVAITKTDLPSADVDKAITALMEEEVLLEGFGGDTPYVKVSSKTGEGIDDLLEMIDLVSQVNEITADPEGELDAVVIETNKDNRGPLVSLVVRNGTLKQGEELICGAIGAKARGLIGENAKQIKEARPADPVLILGFSSLPEVGSHVTHGHALASSNEVSSPRVPKVAAGQLPIVLKAQKTGSLEALKGVLPKDVVVVRADIGDVTDGDIFFAKAAEARVIAFECKVPSSVGRLAETESVRIETFNIIYKLKERLEELLNAGRDEELGKAEVLAVFPFNNQQVAGCKVLSGKITKGDRAKVFRGEREIGIVKVTSVRRGKEVIAEAKAGEECGVLFTPQLDFEVGDMILSVK</sequence>
<dbReference type="GO" id="GO:0005525">
    <property type="term" value="F:GTP binding"/>
    <property type="evidence" value="ECO:0007669"/>
    <property type="project" value="UniProtKB-KW"/>
</dbReference>
<comment type="caution">
    <text evidence="7">The sequence shown here is derived from an EMBL/GenBank/DDBJ whole genome shotgun (WGS) entry which is preliminary data.</text>
</comment>
<dbReference type="InterPro" id="IPR009000">
    <property type="entry name" value="Transl_B-barrel_sf"/>
</dbReference>
<dbReference type="InterPro" id="IPR023115">
    <property type="entry name" value="TIF_IF2_dom3"/>
</dbReference>
<keyword evidence="5" id="KW-0342">GTP-binding</keyword>
<feature type="domain" description="Tr-type G" evidence="6">
    <location>
        <begin position="4"/>
        <end position="172"/>
    </location>
</feature>
<dbReference type="GO" id="GO:0003924">
    <property type="term" value="F:GTPase activity"/>
    <property type="evidence" value="ECO:0007669"/>
    <property type="project" value="InterPro"/>
</dbReference>
<evidence type="ECO:0000256" key="2">
    <source>
        <dbReference type="ARBA" id="ARBA00022540"/>
    </source>
</evidence>
<dbReference type="Pfam" id="PF22042">
    <property type="entry name" value="EF-G_D2"/>
    <property type="match status" value="1"/>
</dbReference>
<evidence type="ECO:0000313" key="8">
    <source>
        <dbReference type="Proteomes" id="UP000177263"/>
    </source>
</evidence>
<dbReference type="SUPFAM" id="SSF52540">
    <property type="entry name" value="P-loop containing nucleoside triphosphate hydrolases"/>
    <property type="match status" value="1"/>
</dbReference>
<dbReference type="GO" id="GO:0003743">
    <property type="term" value="F:translation initiation factor activity"/>
    <property type="evidence" value="ECO:0007669"/>
    <property type="project" value="UniProtKB-KW"/>
</dbReference>
<dbReference type="NCBIfam" id="TIGR00231">
    <property type="entry name" value="small_GTP"/>
    <property type="match status" value="1"/>
</dbReference>
<dbReference type="InterPro" id="IPR027417">
    <property type="entry name" value="P-loop_NTPase"/>
</dbReference>